<comment type="caution">
    <text evidence="3">The sequence shown here is derived from an EMBL/GenBank/DDBJ whole genome shotgun (WGS) entry which is preliminary data.</text>
</comment>
<dbReference type="Gene3D" id="2.40.128.150">
    <property type="entry name" value="Cysteine proteinases"/>
    <property type="match status" value="1"/>
</dbReference>
<sequence length="285" mass="31774">MGTVDQPADEWQNDLLDLDAYLKRIGLDRTGGLAADAATLTALHRAHVAAIPFENLALMLDQPVRTDLGSVQDKLVHQGRGGYCYEQNTLFGAVLQRLGFRVDRLLARVGSDSEALRPRTHMTLSVEVDGRRLLADTGFGNGLLEPIPLDPDGPQPQGVWTYRTLGPDRDGVRRFQELDAGQWQTRYRFTDEPQHAVDVVMSNHYTTTWPSSPFRQRPIVVRREAGSSRELIGRQFSRMVPGRPAESVELTDAAVVAALREEFRLDLTPEEGAVLTARLTPRQQP</sequence>
<organism evidence="3 4">
    <name type="scientific">Streptacidiphilus jeojiensis</name>
    <dbReference type="NCBI Taxonomy" id="3229225"/>
    <lineage>
        <taxon>Bacteria</taxon>
        <taxon>Bacillati</taxon>
        <taxon>Actinomycetota</taxon>
        <taxon>Actinomycetes</taxon>
        <taxon>Kitasatosporales</taxon>
        <taxon>Streptomycetaceae</taxon>
        <taxon>Streptacidiphilus</taxon>
    </lineage>
</organism>
<dbReference type="PRINTS" id="PR01543">
    <property type="entry name" value="ANATRNSFRASE"/>
</dbReference>
<keyword evidence="4" id="KW-1185">Reference proteome</keyword>
<proteinExistence type="inferred from homology"/>
<protein>
    <submittedName>
        <fullName evidence="3">Arylamine N-acetyltransferase</fullName>
    </submittedName>
</protein>
<dbReference type="SUPFAM" id="SSF54001">
    <property type="entry name" value="Cysteine proteinases"/>
    <property type="match status" value="1"/>
</dbReference>
<dbReference type="InterPro" id="IPR001447">
    <property type="entry name" value="Arylamine_N-AcTrfase"/>
</dbReference>
<evidence type="ECO:0000313" key="4">
    <source>
        <dbReference type="Proteomes" id="UP001592581"/>
    </source>
</evidence>
<dbReference type="PANTHER" id="PTHR11786">
    <property type="entry name" value="N-HYDROXYARYLAMINE O-ACETYLTRANSFERASE"/>
    <property type="match status" value="1"/>
</dbReference>
<accession>A0ABV6XQ53</accession>
<dbReference type="InterPro" id="IPR038765">
    <property type="entry name" value="Papain-like_cys_pep_sf"/>
</dbReference>
<evidence type="ECO:0000256" key="1">
    <source>
        <dbReference type="ARBA" id="ARBA00006547"/>
    </source>
</evidence>
<dbReference type="EMBL" id="JBEUKS010000006">
    <property type="protein sequence ID" value="MFC1440389.1"/>
    <property type="molecule type" value="Genomic_DNA"/>
</dbReference>
<dbReference type="RefSeq" id="WP_380565893.1">
    <property type="nucleotide sequence ID" value="NZ_JBEUKS010000006.1"/>
</dbReference>
<dbReference type="Gene3D" id="3.30.2140.10">
    <property type="entry name" value="Arylamine N-acetyltransferase"/>
    <property type="match status" value="1"/>
</dbReference>
<comment type="similarity">
    <text evidence="1 2">Belongs to the arylamine N-acetyltransferase family.</text>
</comment>
<dbReference type="Pfam" id="PF00797">
    <property type="entry name" value="Acetyltransf_2"/>
    <property type="match status" value="1"/>
</dbReference>
<gene>
    <name evidence="3" type="ORF">ABUW04_19220</name>
</gene>
<dbReference type="Proteomes" id="UP001592581">
    <property type="component" value="Unassembled WGS sequence"/>
</dbReference>
<reference evidence="3 4" key="1">
    <citation type="submission" date="2024-06" db="EMBL/GenBank/DDBJ databases">
        <authorList>
            <person name="Lee S.D."/>
        </authorList>
    </citation>
    <scope>NUCLEOTIDE SEQUENCE [LARGE SCALE GENOMIC DNA]</scope>
    <source>
        <strain evidence="3 4">N1-10</strain>
    </source>
</reference>
<evidence type="ECO:0000256" key="2">
    <source>
        <dbReference type="RuleBase" id="RU003452"/>
    </source>
</evidence>
<dbReference type="PANTHER" id="PTHR11786:SF0">
    <property type="entry name" value="ARYLAMINE N-ACETYLTRANSFERASE 4-RELATED"/>
    <property type="match status" value="1"/>
</dbReference>
<name>A0ABV6XQ53_9ACTN</name>
<evidence type="ECO:0000313" key="3">
    <source>
        <dbReference type="EMBL" id="MFC1440389.1"/>
    </source>
</evidence>